<accession>A0ACC2PEH4</accession>
<gene>
    <name evidence="1" type="ORF">QAD02_015962</name>
</gene>
<proteinExistence type="predicted"/>
<organism evidence="1 2">
    <name type="scientific">Eretmocerus hayati</name>
    <dbReference type="NCBI Taxonomy" id="131215"/>
    <lineage>
        <taxon>Eukaryota</taxon>
        <taxon>Metazoa</taxon>
        <taxon>Ecdysozoa</taxon>
        <taxon>Arthropoda</taxon>
        <taxon>Hexapoda</taxon>
        <taxon>Insecta</taxon>
        <taxon>Pterygota</taxon>
        <taxon>Neoptera</taxon>
        <taxon>Endopterygota</taxon>
        <taxon>Hymenoptera</taxon>
        <taxon>Apocrita</taxon>
        <taxon>Proctotrupomorpha</taxon>
        <taxon>Chalcidoidea</taxon>
        <taxon>Aphelinidae</taxon>
        <taxon>Aphelininae</taxon>
        <taxon>Eretmocerus</taxon>
    </lineage>
</organism>
<protein>
    <submittedName>
        <fullName evidence="1">Uncharacterized protein</fullName>
    </submittedName>
</protein>
<comment type="caution">
    <text evidence="1">The sequence shown here is derived from an EMBL/GenBank/DDBJ whole genome shotgun (WGS) entry which is preliminary data.</text>
</comment>
<reference evidence="1" key="1">
    <citation type="submission" date="2023-04" db="EMBL/GenBank/DDBJ databases">
        <title>A chromosome-level genome assembly of the parasitoid wasp Eretmocerus hayati.</title>
        <authorList>
            <person name="Zhong Y."/>
            <person name="Liu S."/>
            <person name="Liu Y."/>
        </authorList>
    </citation>
    <scope>NUCLEOTIDE SEQUENCE</scope>
    <source>
        <strain evidence="1">ZJU_SS_LIU_2023</strain>
    </source>
</reference>
<name>A0ACC2PEH4_9HYME</name>
<evidence type="ECO:0000313" key="2">
    <source>
        <dbReference type="Proteomes" id="UP001239111"/>
    </source>
</evidence>
<evidence type="ECO:0000313" key="1">
    <source>
        <dbReference type="EMBL" id="KAJ8680175.1"/>
    </source>
</evidence>
<dbReference type="Proteomes" id="UP001239111">
    <property type="component" value="Chromosome 2"/>
</dbReference>
<sequence length="419" mass="47121">MNVSKIYKESFWGLIETYIGDGYKIKDHIKNIFELADLDNKCALLLALDDGYGIQNLTQFVRSKGFHKRVVHKKVDLKLYYGNVEFEKHEEFCFTPGEKAAICKIFEVAQEIPENDWLKMEKKVARVERSAAAPPKQSVSGQVRDQLFDSGKEIDRIRKAIGKSAMLSEVFAESDPNFLENISIEVKLNESREIVGTIQCPSLECPKVCTFKKQFDKRSLRQSKGYWSVYNFARHLATHYRESSDTDQQLAVETPAKKARTGTKKARNGGKTTGEGQERGGPDTEPQAHSFEPNSVPTTSPGSSREASPVPPLQTTPENTSEVTENNSLDNSSVFDTNDQCIDRLEEEKDSSDILENELSMDENVFPEFTYPTKVTLLNSKDDSGIEDMNDSQISTDSSIIPDSDKDLTTLSTVTFNDY</sequence>
<keyword evidence="2" id="KW-1185">Reference proteome</keyword>
<dbReference type="EMBL" id="CM056742">
    <property type="protein sequence ID" value="KAJ8680175.1"/>
    <property type="molecule type" value="Genomic_DNA"/>
</dbReference>